<dbReference type="GO" id="GO:0004252">
    <property type="term" value="F:serine-type endopeptidase activity"/>
    <property type="evidence" value="ECO:0007669"/>
    <property type="project" value="TreeGrafter"/>
</dbReference>
<evidence type="ECO:0000313" key="5">
    <source>
        <dbReference type="EMBL" id="GGA95826.1"/>
    </source>
</evidence>
<keyword evidence="2" id="KW-0720">Serine protease</keyword>
<evidence type="ECO:0000256" key="2">
    <source>
        <dbReference type="ARBA" id="ARBA00022825"/>
    </source>
</evidence>
<dbReference type="Proteomes" id="UP000607559">
    <property type="component" value="Unassembled WGS sequence"/>
</dbReference>
<feature type="chain" id="PRO_5035151983" evidence="3">
    <location>
        <begin position="24"/>
        <end position="723"/>
    </location>
</feature>
<dbReference type="SUPFAM" id="SSF82171">
    <property type="entry name" value="DPP6 N-terminal domain-like"/>
    <property type="match status" value="1"/>
</dbReference>
<keyword evidence="6" id="KW-1185">Reference proteome</keyword>
<dbReference type="SUPFAM" id="SSF53474">
    <property type="entry name" value="alpha/beta-Hydrolases"/>
    <property type="match status" value="1"/>
</dbReference>
<evidence type="ECO:0000313" key="6">
    <source>
        <dbReference type="Proteomes" id="UP000607559"/>
    </source>
</evidence>
<keyword evidence="2" id="KW-0645">Protease</keyword>
<dbReference type="InterPro" id="IPR011659">
    <property type="entry name" value="WD40"/>
</dbReference>
<keyword evidence="1" id="KW-0378">Hydrolase</keyword>
<dbReference type="InterPro" id="IPR011042">
    <property type="entry name" value="6-blade_b-propeller_TolB-like"/>
</dbReference>
<dbReference type="InterPro" id="IPR029058">
    <property type="entry name" value="AB_hydrolase_fold"/>
</dbReference>
<dbReference type="Gene3D" id="2.120.10.30">
    <property type="entry name" value="TolB, C-terminal domain"/>
    <property type="match status" value="2"/>
</dbReference>
<dbReference type="PANTHER" id="PTHR42776">
    <property type="entry name" value="SERINE PEPTIDASE S9 FAMILY MEMBER"/>
    <property type="match status" value="1"/>
</dbReference>
<dbReference type="PANTHER" id="PTHR42776:SF27">
    <property type="entry name" value="DIPEPTIDYL PEPTIDASE FAMILY MEMBER 6"/>
    <property type="match status" value="1"/>
</dbReference>
<dbReference type="EMBL" id="BMJC01000002">
    <property type="protein sequence ID" value="GGA95826.1"/>
    <property type="molecule type" value="Genomic_DNA"/>
</dbReference>
<reference evidence="5" key="1">
    <citation type="journal article" date="2014" name="Int. J. Syst. Evol. Microbiol.">
        <title>Complete genome sequence of Corynebacterium casei LMG S-19264T (=DSM 44701T), isolated from a smear-ripened cheese.</title>
        <authorList>
            <consortium name="US DOE Joint Genome Institute (JGI-PGF)"/>
            <person name="Walter F."/>
            <person name="Albersmeier A."/>
            <person name="Kalinowski J."/>
            <person name="Ruckert C."/>
        </authorList>
    </citation>
    <scope>NUCLEOTIDE SEQUENCE</scope>
    <source>
        <strain evidence="5">CGMCC 1.15448</strain>
    </source>
</reference>
<proteinExistence type="predicted"/>
<dbReference type="RefSeq" id="WP_188930915.1">
    <property type="nucleotide sequence ID" value="NZ_BMJC01000002.1"/>
</dbReference>
<dbReference type="GO" id="GO:0006508">
    <property type="term" value="P:proteolysis"/>
    <property type="evidence" value="ECO:0007669"/>
    <property type="project" value="InterPro"/>
</dbReference>
<gene>
    <name evidence="5" type="ORF">GCM10011511_18880</name>
</gene>
<organism evidence="5 6">
    <name type="scientific">Puia dinghuensis</name>
    <dbReference type="NCBI Taxonomy" id="1792502"/>
    <lineage>
        <taxon>Bacteria</taxon>
        <taxon>Pseudomonadati</taxon>
        <taxon>Bacteroidota</taxon>
        <taxon>Chitinophagia</taxon>
        <taxon>Chitinophagales</taxon>
        <taxon>Chitinophagaceae</taxon>
        <taxon>Puia</taxon>
    </lineage>
</organism>
<name>A0A8J2UBV1_9BACT</name>
<evidence type="ECO:0000259" key="4">
    <source>
        <dbReference type="Pfam" id="PF00326"/>
    </source>
</evidence>
<evidence type="ECO:0000256" key="1">
    <source>
        <dbReference type="ARBA" id="ARBA00022801"/>
    </source>
</evidence>
<reference evidence="5" key="2">
    <citation type="submission" date="2020-09" db="EMBL/GenBank/DDBJ databases">
        <authorList>
            <person name="Sun Q."/>
            <person name="Zhou Y."/>
        </authorList>
    </citation>
    <scope>NUCLEOTIDE SEQUENCE</scope>
    <source>
        <strain evidence="5">CGMCC 1.15448</strain>
    </source>
</reference>
<sequence>MRKIAYLSLAAIANITIATTLHAQSPKENIHVTDLLKIKTIGDVHLDQEGTKAVFTLTSIEPDTTPKTTKWDYKYVTQLFIVSTDGATQPRQLTTRESATQPAWSPDGRQLAFVRTVDGKPQVFLLPFDGGEPTQLTHFRYGASSPKWSPDGKELLFSARINWKEMIKDSVLNPNHALPAWPIEQAGLDKTVLRPATAKPNPDGSLEEIMAYLDNDVTDKKAKVVTKLNFQDEMEVNPEMVFTEWFEQSLKPGATPVAVTTGFYNYNSVDYSPDGTKLVIVVHIDSTENPDRALESEIFMADRDGSHLHKLLGEKDKVFNNPRISPNGNVLAYTVSPTSFVTVPQVYIMNLAGNATIPTLIPFDRAASGFEWSEDNEYLYFTAQSNGGAPLYRTSLTTKKVEQLSDYNSGTLSFDLRAGRLVFARTEVADPSELYTADATMHQPKLLTAVNGDWLQHRQLVLPEKHSFRNSLGQTIEYWVMKPVGYTQGQRYPLLLDIHGGPAAMWGPGEASMWHEFQFFCAKGYGVVYCNPRGSGGYGLEFLRSNIKDWGTGPTSDVLTALDKTVAEGWADTSRLVVSGGSYAGYLVAWIVGHDHRFKAACAQRGVYDLATFFGEGNAWRLVHNYFGGYPWEPATKAILQHESPITYVANITTPLIIFHGESDRRTGFVQGEMLYRSLKVLGRPVEYVRHPGATHELTRSGDNRQRIDQMLRTWEFFQRYIR</sequence>
<dbReference type="Gene3D" id="3.40.50.1820">
    <property type="entry name" value="alpha/beta hydrolase"/>
    <property type="match status" value="1"/>
</dbReference>
<protein>
    <submittedName>
        <fullName evidence="5">Peptidase S9</fullName>
    </submittedName>
</protein>
<feature type="signal peptide" evidence="3">
    <location>
        <begin position="1"/>
        <end position="23"/>
    </location>
</feature>
<feature type="domain" description="Peptidase S9 prolyl oligopeptidase catalytic" evidence="4">
    <location>
        <begin position="515"/>
        <end position="722"/>
    </location>
</feature>
<dbReference type="InterPro" id="IPR001375">
    <property type="entry name" value="Peptidase_S9_cat"/>
</dbReference>
<dbReference type="AlphaFoldDB" id="A0A8J2UBV1"/>
<evidence type="ECO:0000256" key="3">
    <source>
        <dbReference type="SAM" id="SignalP"/>
    </source>
</evidence>
<accession>A0A8J2UBV1</accession>
<dbReference type="Pfam" id="PF00326">
    <property type="entry name" value="Peptidase_S9"/>
    <property type="match status" value="1"/>
</dbReference>
<comment type="caution">
    <text evidence="5">The sequence shown here is derived from an EMBL/GenBank/DDBJ whole genome shotgun (WGS) entry which is preliminary data.</text>
</comment>
<keyword evidence="3" id="KW-0732">Signal</keyword>
<dbReference type="Pfam" id="PF07676">
    <property type="entry name" value="PD40"/>
    <property type="match status" value="1"/>
</dbReference>